<accession>A0AAD5J9P7</accession>
<dbReference type="EMBL" id="JAJSOW010000004">
    <property type="protein sequence ID" value="KAI9191900.1"/>
    <property type="molecule type" value="Genomic_DNA"/>
</dbReference>
<comment type="caution">
    <text evidence="1">The sequence shown here is derived from an EMBL/GenBank/DDBJ whole genome shotgun (WGS) entry which is preliminary data.</text>
</comment>
<evidence type="ECO:0000313" key="2">
    <source>
        <dbReference type="Proteomes" id="UP001064489"/>
    </source>
</evidence>
<gene>
    <name evidence="1" type="ORF">LWI28_015192</name>
</gene>
<protein>
    <submittedName>
        <fullName evidence="1">Uncharacterized protein</fullName>
    </submittedName>
</protein>
<reference evidence="1" key="2">
    <citation type="submission" date="2023-02" db="EMBL/GenBank/DDBJ databases">
        <authorList>
            <person name="Swenson N.G."/>
            <person name="Wegrzyn J.L."/>
            <person name="Mcevoy S.L."/>
        </authorList>
    </citation>
    <scope>NUCLEOTIDE SEQUENCE</scope>
    <source>
        <strain evidence="1">91603</strain>
        <tissue evidence="1">Leaf</tissue>
    </source>
</reference>
<name>A0AAD5J9P7_ACENE</name>
<dbReference type="Proteomes" id="UP001064489">
    <property type="component" value="Chromosome 6"/>
</dbReference>
<organism evidence="1 2">
    <name type="scientific">Acer negundo</name>
    <name type="common">Box elder</name>
    <dbReference type="NCBI Taxonomy" id="4023"/>
    <lineage>
        <taxon>Eukaryota</taxon>
        <taxon>Viridiplantae</taxon>
        <taxon>Streptophyta</taxon>
        <taxon>Embryophyta</taxon>
        <taxon>Tracheophyta</taxon>
        <taxon>Spermatophyta</taxon>
        <taxon>Magnoliopsida</taxon>
        <taxon>eudicotyledons</taxon>
        <taxon>Gunneridae</taxon>
        <taxon>Pentapetalae</taxon>
        <taxon>rosids</taxon>
        <taxon>malvids</taxon>
        <taxon>Sapindales</taxon>
        <taxon>Sapindaceae</taxon>
        <taxon>Hippocastanoideae</taxon>
        <taxon>Acereae</taxon>
        <taxon>Acer</taxon>
    </lineage>
</organism>
<proteinExistence type="predicted"/>
<evidence type="ECO:0000313" key="1">
    <source>
        <dbReference type="EMBL" id="KAI9191900.1"/>
    </source>
</evidence>
<keyword evidence="2" id="KW-1185">Reference proteome</keyword>
<reference evidence="1" key="1">
    <citation type="journal article" date="2022" name="Plant J.">
        <title>Strategies of tolerance reflected in two North American maple genomes.</title>
        <authorList>
            <person name="McEvoy S.L."/>
            <person name="Sezen U.U."/>
            <person name="Trouern-Trend A."/>
            <person name="McMahon S.M."/>
            <person name="Schaberg P.G."/>
            <person name="Yang J."/>
            <person name="Wegrzyn J.L."/>
            <person name="Swenson N.G."/>
        </authorList>
    </citation>
    <scope>NUCLEOTIDE SEQUENCE</scope>
    <source>
        <strain evidence="1">91603</strain>
    </source>
</reference>
<dbReference type="AlphaFoldDB" id="A0AAD5J9P7"/>
<sequence>MPNFTAFGASYVEDHEDEGKKALNVNSIYECQMLLLNVLKKNKELSKENELLKMWKISSVEKIRALEECKQICQVKLHQSREMISWIQINKLQIFRSLSLASHSIVRSLSSSFSAPFLRLFPHQSIEESVVVII</sequence>